<dbReference type="InterPro" id="IPR010921">
    <property type="entry name" value="Trp_repressor/repl_initiator"/>
</dbReference>
<dbReference type="AlphaFoldDB" id="A0A7T5UGL5"/>
<protein>
    <submittedName>
        <fullName evidence="1">TrpR like protein, YerC/YecD</fullName>
    </submittedName>
</protein>
<dbReference type="Gene3D" id="1.10.1270.10">
    <property type="entry name" value="TrpR-like"/>
    <property type="match status" value="1"/>
</dbReference>
<dbReference type="GO" id="GO:0003700">
    <property type="term" value="F:DNA-binding transcription factor activity"/>
    <property type="evidence" value="ECO:0007669"/>
    <property type="project" value="InterPro"/>
</dbReference>
<dbReference type="GO" id="GO:0043565">
    <property type="term" value="F:sequence-specific DNA binding"/>
    <property type="evidence" value="ECO:0007669"/>
    <property type="project" value="InterPro"/>
</dbReference>
<evidence type="ECO:0000313" key="2">
    <source>
        <dbReference type="Proteomes" id="UP000595362"/>
    </source>
</evidence>
<organism evidence="1 2">
    <name type="scientific">Micavibrio aeruginosavorus</name>
    <dbReference type="NCBI Taxonomy" id="349221"/>
    <lineage>
        <taxon>Bacteria</taxon>
        <taxon>Pseudomonadati</taxon>
        <taxon>Bdellovibrionota</taxon>
        <taxon>Bdellovibrionia</taxon>
        <taxon>Bdellovibrionales</taxon>
        <taxon>Pseudobdellovibrionaceae</taxon>
        <taxon>Micavibrio</taxon>
    </lineage>
</organism>
<dbReference type="Pfam" id="PF01371">
    <property type="entry name" value="Trp_repressor"/>
    <property type="match status" value="1"/>
</dbReference>
<dbReference type="EMBL" id="CP066681">
    <property type="protein sequence ID" value="QQG36394.1"/>
    <property type="molecule type" value="Genomic_DNA"/>
</dbReference>
<dbReference type="PANTHER" id="PTHR40080:SF1">
    <property type="entry name" value="TRPR-LIKE PROTEIN YERC_YECD"/>
    <property type="match status" value="1"/>
</dbReference>
<sequence>MNNDRTEHITESDFANLCEALLLLKTSDECRSFLTDLCSPAEIKALSERWLIARLLDRGDASYREISAITGASTTTVGRVARFLEKEPYHGYRLILDRLKACQR</sequence>
<proteinExistence type="predicted"/>
<name>A0A7T5UGL5_9BACT</name>
<dbReference type="InterPro" id="IPR038116">
    <property type="entry name" value="TrpR-like_sf"/>
</dbReference>
<dbReference type="NCBIfam" id="TIGR02531">
    <property type="entry name" value="yecD_yerC"/>
    <property type="match status" value="1"/>
</dbReference>
<gene>
    <name evidence="1" type="ORF">HYS17_00965</name>
</gene>
<reference evidence="1 2" key="1">
    <citation type="submission" date="2020-07" db="EMBL/GenBank/DDBJ databases">
        <title>Huge and variable diversity of episymbiotic CPR bacteria and DPANN archaea in groundwater ecosystems.</title>
        <authorList>
            <person name="He C.Y."/>
            <person name="Keren R."/>
            <person name="Whittaker M."/>
            <person name="Farag I.F."/>
            <person name="Doudna J."/>
            <person name="Cate J.H.D."/>
            <person name="Banfield J.F."/>
        </authorList>
    </citation>
    <scope>NUCLEOTIDE SEQUENCE [LARGE SCALE GENOMIC DNA]</scope>
    <source>
        <strain evidence="1">NC_groundwater_70_Ag_B-0.1um_54_66</strain>
    </source>
</reference>
<dbReference type="PIRSF" id="PIRSF012508">
    <property type="entry name" value="YerC"/>
    <property type="match status" value="1"/>
</dbReference>
<dbReference type="InterPro" id="IPR013368">
    <property type="entry name" value="YecD_YerC"/>
</dbReference>
<dbReference type="SUPFAM" id="SSF48295">
    <property type="entry name" value="TrpR-like"/>
    <property type="match status" value="1"/>
</dbReference>
<dbReference type="InterPro" id="IPR000831">
    <property type="entry name" value="Trp_repress"/>
</dbReference>
<dbReference type="PANTHER" id="PTHR40080">
    <property type="entry name" value="LMO1763 PROTEIN"/>
    <property type="match status" value="1"/>
</dbReference>
<accession>A0A7T5UGL5</accession>
<evidence type="ECO:0000313" key="1">
    <source>
        <dbReference type="EMBL" id="QQG36394.1"/>
    </source>
</evidence>
<dbReference type="Proteomes" id="UP000595362">
    <property type="component" value="Chromosome"/>
</dbReference>